<keyword evidence="2" id="KW-0813">Transport</keyword>
<proteinExistence type="predicted"/>
<comment type="caution">
    <text evidence="8">The sequence shown here is derived from an EMBL/GenBank/DDBJ whole genome shotgun (WGS) entry which is preliminary data.</text>
</comment>
<feature type="transmembrane region" description="Helical" evidence="6">
    <location>
        <begin position="295"/>
        <end position="316"/>
    </location>
</feature>
<dbReference type="CDD" id="cd17330">
    <property type="entry name" value="MFS_SLC46_TetA_like"/>
    <property type="match status" value="1"/>
</dbReference>
<dbReference type="InterPro" id="IPR020846">
    <property type="entry name" value="MFS_dom"/>
</dbReference>
<feature type="transmembrane region" description="Helical" evidence="6">
    <location>
        <begin position="12"/>
        <end position="34"/>
    </location>
</feature>
<sequence>MDENGCEPKKLRLFPLLLISFIDALGFGIVIPFLVFLVDQFGGNAIVYGFIGAMYPAFQLIGAPILGRWSDIHGRKKILFITQAGTLFSWIIFLLAFFTPLKTLVTVDSTVLGSFIITIPLLILFIARSFDGLTGGNIAVANAYLADITEEKDRSKNFGKMSISANLGFIIGPALAGLLSITIYKELIPVLAAALISLVGTIVILLYLPESRQCKIRTTKKISFREVIGIKNIPYMLLLYFLIFFGFNIFYTAFPLHAVRSLQWTVAEMGIYFSVLGILMIIVQGPTLSRAVKKYADVHLAIAGSVVLGTNFVLLASGNITLTYLAAVFFALGNGIMWPSILSIISKLAGEDHQGAVQGFASSISSLASILGLILGGFFYEIFGGRAFIVAAVIIYTVFLLSFRMLTFEKKIQEEAGK</sequence>
<dbReference type="PROSITE" id="PS50850">
    <property type="entry name" value="MFS"/>
    <property type="match status" value="1"/>
</dbReference>
<evidence type="ECO:0000256" key="5">
    <source>
        <dbReference type="ARBA" id="ARBA00023136"/>
    </source>
</evidence>
<keyword evidence="5 6" id="KW-0472">Membrane</keyword>
<feature type="transmembrane region" description="Helical" evidence="6">
    <location>
        <begin position="46"/>
        <end position="66"/>
    </location>
</feature>
<evidence type="ECO:0000256" key="4">
    <source>
        <dbReference type="ARBA" id="ARBA00022989"/>
    </source>
</evidence>
<evidence type="ECO:0000256" key="1">
    <source>
        <dbReference type="ARBA" id="ARBA00004141"/>
    </source>
</evidence>
<protein>
    <submittedName>
        <fullName evidence="8">MFS transporter</fullName>
    </submittedName>
</protein>
<dbReference type="InterPro" id="IPR011701">
    <property type="entry name" value="MFS"/>
</dbReference>
<dbReference type="Proteomes" id="UP001056766">
    <property type="component" value="Unassembled WGS sequence"/>
</dbReference>
<dbReference type="PANTHER" id="PTHR23504">
    <property type="entry name" value="MAJOR FACILITATOR SUPERFAMILY DOMAIN-CONTAINING PROTEIN 10"/>
    <property type="match status" value="1"/>
</dbReference>
<keyword evidence="4 6" id="KW-1133">Transmembrane helix</keyword>
<dbReference type="InterPro" id="IPR001958">
    <property type="entry name" value="Tet-R_TetA/multi-R_MdtG-like"/>
</dbReference>
<evidence type="ECO:0000256" key="6">
    <source>
        <dbReference type="SAM" id="Phobius"/>
    </source>
</evidence>
<dbReference type="RefSeq" id="WP_250867468.1">
    <property type="nucleotide sequence ID" value="NZ_JAGSOI010000008.1"/>
</dbReference>
<accession>A0A9E4ZEB8</accession>
<dbReference type="SUPFAM" id="SSF103473">
    <property type="entry name" value="MFS general substrate transporter"/>
    <property type="match status" value="1"/>
</dbReference>
<feature type="transmembrane region" description="Helical" evidence="6">
    <location>
        <begin position="78"/>
        <end position="98"/>
    </location>
</feature>
<feature type="transmembrane region" description="Helical" evidence="6">
    <location>
        <begin position="163"/>
        <end position="184"/>
    </location>
</feature>
<comment type="subcellular location">
    <subcellularLocation>
        <location evidence="1">Membrane</location>
        <topology evidence="1">Multi-pass membrane protein</topology>
    </subcellularLocation>
</comment>
<evidence type="ECO:0000256" key="2">
    <source>
        <dbReference type="ARBA" id="ARBA00022448"/>
    </source>
</evidence>
<evidence type="ECO:0000259" key="7">
    <source>
        <dbReference type="PROSITE" id="PS50850"/>
    </source>
</evidence>
<dbReference type="GO" id="GO:0016020">
    <property type="term" value="C:membrane"/>
    <property type="evidence" value="ECO:0007669"/>
    <property type="project" value="UniProtKB-SubCell"/>
</dbReference>
<dbReference type="Pfam" id="PF07690">
    <property type="entry name" value="MFS_1"/>
    <property type="match status" value="1"/>
</dbReference>
<dbReference type="Gene3D" id="1.20.1250.20">
    <property type="entry name" value="MFS general substrate transporter like domains"/>
    <property type="match status" value="1"/>
</dbReference>
<feature type="transmembrane region" description="Helical" evidence="6">
    <location>
        <begin position="357"/>
        <end position="380"/>
    </location>
</feature>
<organism evidence="8 9">
    <name type="scientific">Methanococcoides seepicolus</name>
    <dbReference type="NCBI Taxonomy" id="2828780"/>
    <lineage>
        <taxon>Archaea</taxon>
        <taxon>Methanobacteriati</taxon>
        <taxon>Methanobacteriota</taxon>
        <taxon>Stenosarchaea group</taxon>
        <taxon>Methanomicrobia</taxon>
        <taxon>Methanosarcinales</taxon>
        <taxon>Methanosarcinaceae</taxon>
        <taxon>Methanococcoides</taxon>
    </lineage>
</organism>
<keyword evidence="9" id="KW-1185">Reference proteome</keyword>
<feature type="transmembrane region" description="Helical" evidence="6">
    <location>
        <begin position="190"/>
        <end position="208"/>
    </location>
</feature>
<keyword evidence="3 6" id="KW-0812">Transmembrane</keyword>
<dbReference type="PANTHER" id="PTHR23504:SF15">
    <property type="entry name" value="MAJOR FACILITATOR SUPERFAMILY (MFS) PROFILE DOMAIN-CONTAINING PROTEIN"/>
    <property type="match status" value="1"/>
</dbReference>
<dbReference type="AlphaFoldDB" id="A0A9E4ZEB8"/>
<feature type="transmembrane region" description="Helical" evidence="6">
    <location>
        <begin position="110"/>
        <end position="127"/>
    </location>
</feature>
<name>A0A9E4ZEB8_9EURY</name>
<dbReference type="GO" id="GO:0022857">
    <property type="term" value="F:transmembrane transporter activity"/>
    <property type="evidence" value="ECO:0007669"/>
    <property type="project" value="InterPro"/>
</dbReference>
<feature type="transmembrane region" description="Helical" evidence="6">
    <location>
        <begin position="262"/>
        <end position="283"/>
    </location>
</feature>
<evidence type="ECO:0000313" key="9">
    <source>
        <dbReference type="Proteomes" id="UP001056766"/>
    </source>
</evidence>
<feature type="transmembrane region" description="Helical" evidence="6">
    <location>
        <begin position="386"/>
        <end position="403"/>
    </location>
</feature>
<feature type="transmembrane region" description="Helical" evidence="6">
    <location>
        <begin position="229"/>
        <end position="250"/>
    </location>
</feature>
<dbReference type="InterPro" id="IPR036259">
    <property type="entry name" value="MFS_trans_sf"/>
</dbReference>
<evidence type="ECO:0000256" key="3">
    <source>
        <dbReference type="ARBA" id="ARBA00022692"/>
    </source>
</evidence>
<dbReference type="EMBL" id="JAGSOI010000008">
    <property type="protein sequence ID" value="MCM1986102.1"/>
    <property type="molecule type" value="Genomic_DNA"/>
</dbReference>
<feature type="transmembrane region" description="Helical" evidence="6">
    <location>
        <begin position="322"/>
        <end position="345"/>
    </location>
</feature>
<reference evidence="8" key="1">
    <citation type="journal article" date="2021" name="mSystems">
        <title>Bacteria and Archaea Synergistically Convert Glycine Betaine to Biogenic Methane in the Formosa Cold Seep of the South China Sea.</title>
        <authorList>
            <person name="Li L."/>
            <person name="Zhang W."/>
            <person name="Zhang S."/>
            <person name="Song L."/>
            <person name="Sun Q."/>
            <person name="Zhang H."/>
            <person name="Xiang H."/>
            <person name="Dong X."/>
        </authorList>
    </citation>
    <scope>NUCLEOTIDE SEQUENCE</scope>
    <source>
        <strain evidence="8">LLY</strain>
    </source>
</reference>
<gene>
    <name evidence="8" type="ORF">KDK67_03605</name>
</gene>
<feature type="domain" description="Major facilitator superfamily (MFS) profile" evidence="7">
    <location>
        <begin position="12"/>
        <end position="410"/>
    </location>
</feature>
<dbReference type="PRINTS" id="PR01035">
    <property type="entry name" value="TCRTETA"/>
</dbReference>
<evidence type="ECO:0000313" key="8">
    <source>
        <dbReference type="EMBL" id="MCM1986102.1"/>
    </source>
</evidence>
<reference evidence="8" key="2">
    <citation type="submission" date="2021-04" db="EMBL/GenBank/DDBJ databases">
        <authorList>
            <person name="Dong X."/>
        </authorList>
    </citation>
    <scope>NUCLEOTIDE SEQUENCE</scope>
    <source>
        <strain evidence="8">LLY</strain>
    </source>
</reference>